<accession>A0A6A6QHG2</accession>
<reference evidence="2" key="1">
    <citation type="journal article" date="2020" name="Stud. Mycol.">
        <title>101 Dothideomycetes genomes: a test case for predicting lifestyles and emergence of pathogens.</title>
        <authorList>
            <person name="Haridas S."/>
            <person name="Albert R."/>
            <person name="Binder M."/>
            <person name="Bloem J."/>
            <person name="Labutti K."/>
            <person name="Salamov A."/>
            <person name="Andreopoulos B."/>
            <person name="Baker S."/>
            <person name="Barry K."/>
            <person name="Bills G."/>
            <person name="Bluhm B."/>
            <person name="Cannon C."/>
            <person name="Castanera R."/>
            <person name="Culley D."/>
            <person name="Daum C."/>
            <person name="Ezra D."/>
            <person name="Gonzalez J."/>
            <person name="Henrissat B."/>
            <person name="Kuo A."/>
            <person name="Liang C."/>
            <person name="Lipzen A."/>
            <person name="Lutzoni F."/>
            <person name="Magnuson J."/>
            <person name="Mondo S."/>
            <person name="Nolan M."/>
            <person name="Ohm R."/>
            <person name="Pangilinan J."/>
            <person name="Park H.-J."/>
            <person name="Ramirez L."/>
            <person name="Alfaro M."/>
            <person name="Sun H."/>
            <person name="Tritt A."/>
            <person name="Yoshinaga Y."/>
            <person name="Zwiers L.-H."/>
            <person name="Turgeon B."/>
            <person name="Goodwin S."/>
            <person name="Spatafora J."/>
            <person name="Crous P."/>
            <person name="Grigoriev I."/>
        </authorList>
    </citation>
    <scope>NUCLEOTIDE SEQUENCE</scope>
    <source>
        <strain evidence="2">CBS 269.34</strain>
    </source>
</reference>
<protein>
    <submittedName>
        <fullName evidence="2">Uncharacterized protein</fullName>
    </submittedName>
</protein>
<dbReference type="Proteomes" id="UP000799750">
    <property type="component" value="Unassembled WGS sequence"/>
</dbReference>
<sequence length="278" mass="30160">MDSVEDAWRPLQNAQARPFETNTALNTIPNAEAVNFGHRRAIYLTGCSSSYNDHPLSKLMGQATSGPYPTAHSLSTSDNVGFTHTSGESHSNPTLYELAKSGPHTGEAYTGVSNASRKDDLHMAPSLRGAKYQFQLWRAANPGTSAGLDIITSLVVLTRAKDKTIHRWFYDLGEFCGSQTTSFATAQLAPEVPQNVIDQFQCWVKYNRFELSFPGPDQINAFENLTRYSYISILRWFAVNAPAGSVNVHSGDITVGNGSTAPSNPVPALGLSGFDLAV</sequence>
<keyword evidence="3" id="KW-1185">Reference proteome</keyword>
<evidence type="ECO:0000256" key="1">
    <source>
        <dbReference type="SAM" id="MobiDB-lite"/>
    </source>
</evidence>
<dbReference type="EMBL" id="MU004195">
    <property type="protein sequence ID" value="KAF2491519.1"/>
    <property type="molecule type" value="Genomic_DNA"/>
</dbReference>
<gene>
    <name evidence="2" type="ORF">BU16DRAFT_565220</name>
</gene>
<name>A0A6A6QHG2_9PEZI</name>
<proteinExistence type="predicted"/>
<evidence type="ECO:0000313" key="2">
    <source>
        <dbReference type="EMBL" id="KAF2491519.1"/>
    </source>
</evidence>
<organism evidence="2 3">
    <name type="scientific">Lophium mytilinum</name>
    <dbReference type="NCBI Taxonomy" id="390894"/>
    <lineage>
        <taxon>Eukaryota</taxon>
        <taxon>Fungi</taxon>
        <taxon>Dikarya</taxon>
        <taxon>Ascomycota</taxon>
        <taxon>Pezizomycotina</taxon>
        <taxon>Dothideomycetes</taxon>
        <taxon>Pleosporomycetidae</taxon>
        <taxon>Mytilinidiales</taxon>
        <taxon>Mytilinidiaceae</taxon>
        <taxon>Lophium</taxon>
    </lineage>
</organism>
<dbReference type="AlphaFoldDB" id="A0A6A6QHG2"/>
<feature type="region of interest" description="Disordered" evidence="1">
    <location>
        <begin position="70"/>
        <end position="93"/>
    </location>
</feature>
<evidence type="ECO:0000313" key="3">
    <source>
        <dbReference type="Proteomes" id="UP000799750"/>
    </source>
</evidence>